<protein>
    <recommendedName>
        <fullName evidence="3">ASCH domain-containing protein</fullName>
    </recommendedName>
</protein>
<keyword evidence="2" id="KW-1185">Reference proteome</keyword>
<gene>
    <name evidence="1" type="ORF">OJ597_06980</name>
</gene>
<evidence type="ECO:0008006" key="3">
    <source>
        <dbReference type="Google" id="ProtNLM"/>
    </source>
</evidence>
<dbReference type="Proteomes" id="UP001526076">
    <property type="component" value="Unassembled WGS sequence"/>
</dbReference>
<dbReference type="RefSeq" id="WP_195916252.1">
    <property type="nucleotide sequence ID" value="NZ_JADOZV010000003.1"/>
</dbReference>
<organism evidence="1 2">
    <name type="scientific">Streptococcus anginosus</name>
    <dbReference type="NCBI Taxonomy" id="1328"/>
    <lineage>
        <taxon>Bacteria</taxon>
        <taxon>Bacillati</taxon>
        <taxon>Bacillota</taxon>
        <taxon>Bacilli</taxon>
        <taxon>Lactobacillales</taxon>
        <taxon>Streptococcaceae</taxon>
        <taxon>Streptococcus</taxon>
        <taxon>Streptococcus anginosus group</taxon>
    </lineage>
</organism>
<reference evidence="1 2" key="1">
    <citation type="submission" date="2022-10" db="EMBL/GenBank/DDBJ databases">
        <title>Comparative genomic study of S. anginosus.</title>
        <authorList>
            <person name="Prasad A."/>
            <person name="Ene A."/>
            <person name="Jablonska S."/>
            <person name="Du J."/>
            <person name="Wolfe A.J."/>
            <person name="Putonti C."/>
        </authorList>
    </citation>
    <scope>NUCLEOTIDE SEQUENCE [LARGE SCALE GENOMIC DNA]</scope>
    <source>
        <strain evidence="1 2">UMB9231</strain>
    </source>
</reference>
<evidence type="ECO:0000313" key="2">
    <source>
        <dbReference type="Proteomes" id="UP001526076"/>
    </source>
</evidence>
<dbReference type="EMBL" id="JAPAHU010000010">
    <property type="protein sequence ID" value="MCW1042190.1"/>
    <property type="molecule type" value="Genomic_DNA"/>
</dbReference>
<proteinExistence type="predicted"/>
<accession>A0ABT3E9W3</accession>
<name>A0ABT3E9W3_STRAP</name>
<sequence>MKTLLLSLKPDVFNSVLTGEKIYEHRKVFPEGPVKAYIYVSRPVQALMGILYLDNKVQIETWKTKYKYDLEAIKRIDKYLERYKVVMEIRKFENTSSISLEEIRREFPDFLIPQMYYYLDDLPLLQYLNENLKLTGEVIEHNFKNISSSLICVH</sequence>
<evidence type="ECO:0000313" key="1">
    <source>
        <dbReference type="EMBL" id="MCW1042190.1"/>
    </source>
</evidence>
<comment type="caution">
    <text evidence="1">The sequence shown here is derived from an EMBL/GenBank/DDBJ whole genome shotgun (WGS) entry which is preliminary data.</text>
</comment>